<keyword evidence="1" id="KW-1133">Transmembrane helix</keyword>
<proteinExistence type="predicted"/>
<organism evidence="2 3">
    <name type="scientific">Lutispora thermophila DSM 19022</name>
    <dbReference type="NCBI Taxonomy" id="1122184"/>
    <lineage>
        <taxon>Bacteria</taxon>
        <taxon>Bacillati</taxon>
        <taxon>Bacillota</taxon>
        <taxon>Clostridia</taxon>
        <taxon>Lutisporales</taxon>
        <taxon>Lutisporaceae</taxon>
        <taxon>Lutispora</taxon>
    </lineage>
</organism>
<dbReference type="Proteomes" id="UP000184442">
    <property type="component" value="Unassembled WGS sequence"/>
</dbReference>
<feature type="transmembrane region" description="Helical" evidence="1">
    <location>
        <begin position="6"/>
        <end position="28"/>
    </location>
</feature>
<dbReference type="STRING" id="1122184.SAMN02745176_01402"/>
<name>A0A1M6E444_9FIRM</name>
<feature type="transmembrane region" description="Helical" evidence="1">
    <location>
        <begin position="75"/>
        <end position="99"/>
    </location>
</feature>
<dbReference type="EMBL" id="FQZS01000008">
    <property type="protein sequence ID" value="SHI80163.1"/>
    <property type="molecule type" value="Genomic_DNA"/>
</dbReference>
<accession>A0A1M6E444</accession>
<gene>
    <name evidence="2" type="ORF">SAMN02745176_01402</name>
</gene>
<keyword evidence="1" id="KW-0472">Membrane</keyword>
<protein>
    <submittedName>
        <fullName evidence="2">Uncharacterized protein</fullName>
    </submittedName>
</protein>
<evidence type="ECO:0000256" key="1">
    <source>
        <dbReference type="SAM" id="Phobius"/>
    </source>
</evidence>
<dbReference type="AlphaFoldDB" id="A0A1M6E444"/>
<keyword evidence="1" id="KW-0812">Transmembrane</keyword>
<evidence type="ECO:0000313" key="2">
    <source>
        <dbReference type="EMBL" id="SHI80163.1"/>
    </source>
</evidence>
<sequence>MLPSSIIVEVIKIKALIIIVLLVLNIPVYRKIFYFIFRNTDDFRESVEYSFTPDIFSLLRGKYWKDRLGEMKLSIFMTACIVVVAFEYLIISSIIGAFLN</sequence>
<evidence type="ECO:0000313" key="3">
    <source>
        <dbReference type="Proteomes" id="UP000184442"/>
    </source>
</evidence>
<keyword evidence="3" id="KW-1185">Reference proteome</keyword>
<dbReference type="RefSeq" id="WP_242944175.1">
    <property type="nucleotide sequence ID" value="NZ_FQZS01000008.1"/>
</dbReference>
<reference evidence="2 3" key="1">
    <citation type="submission" date="2016-11" db="EMBL/GenBank/DDBJ databases">
        <authorList>
            <person name="Jaros S."/>
            <person name="Januszkiewicz K."/>
            <person name="Wedrychowicz H."/>
        </authorList>
    </citation>
    <scope>NUCLEOTIDE SEQUENCE [LARGE SCALE GENOMIC DNA]</scope>
    <source>
        <strain evidence="2 3">DSM 19022</strain>
    </source>
</reference>